<name>A0A4Q2RAG3_9HYPH</name>
<dbReference type="AlphaFoldDB" id="A0A4Q2RAG3"/>
<evidence type="ECO:0000313" key="2">
    <source>
        <dbReference type="EMBL" id="RYB02855.1"/>
    </source>
</evidence>
<gene>
    <name evidence="2" type="ORF">D3272_19325</name>
</gene>
<organism evidence="2 3">
    <name type="scientific">Lichenibacterium ramalinae</name>
    <dbReference type="NCBI Taxonomy" id="2316527"/>
    <lineage>
        <taxon>Bacteria</taxon>
        <taxon>Pseudomonadati</taxon>
        <taxon>Pseudomonadota</taxon>
        <taxon>Alphaproteobacteria</taxon>
        <taxon>Hyphomicrobiales</taxon>
        <taxon>Lichenihabitantaceae</taxon>
        <taxon>Lichenibacterium</taxon>
    </lineage>
</organism>
<dbReference type="InterPro" id="IPR013229">
    <property type="entry name" value="PEGA"/>
</dbReference>
<dbReference type="Proteomes" id="UP000289411">
    <property type="component" value="Unassembled WGS sequence"/>
</dbReference>
<reference evidence="2 3" key="1">
    <citation type="submission" date="2018-09" db="EMBL/GenBank/DDBJ databases">
        <authorList>
            <person name="Grouzdev D.S."/>
            <person name="Krutkina M.S."/>
        </authorList>
    </citation>
    <scope>NUCLEOTIDE SEQUENCE [LARGE SCALE GENOMIC DNA]</scope>
    <source>
        <strain evidence="2 3">RmlP001</strain>
    </source>
</reference>
<dbReference type="EMBL" id="QYBC01000017">
    <property type="protein sequence ID" value="RYB02855.1"/>
    <property type="molecule type" value="Genomic_DNA"/>
</dbReference>
<evidence type="ECO:0000313" key="3">
    <source>
        <dbReference type="Proteomes" id="UP000289411"/>
    </source>
</evidence>
<dbReference type="OrthoDB" id="7428207at2"/>
<dbReference type="Pfam" id="PF08308">
    <property type="entry name" value="PEGA"/>
    <property type="match status" value="1"/>
</dbReference>
<comment type="caution">
    <text evidence="2">The sequence shown here is derived from an EMBL/GenBank/DDBJ whole genome shotgun (WGS) entry which is preliminary data.</text>
</comment>
<dbReference type="RefSeq" id="WP_129220855.1">
    <property type="nucleotide sequence ID" value="NZ_QYBC01000017.1"/>
</dbReference>
<keyword evidence="3" id="KW-1185">Reference proteome</keyword>
<proteinExistence type="predicted"/>
<feature type="domain" description="PEGA" evidence="1">
    <location>
        <begin position="28"/>
        <end position="79"/>
    </location>
</feature>
<reference evidence="2 3" key="2">
    <citation type="submission" date="2019-02" db="EMBL/GenBank/DDBJ databases">
        <title>'Lichenibacterium ramalinii' gen. nov. sp. nov., 'Lichenibacterium minor' gen. nov. sp. nov.</title>
        <authorList>
            <person name="Pankratov T."/>
        </authorList>
    </citation>
    <scope>NUCLEOTIDE SEQUENCE [LARGE SCALE GENOMIC DNA]</scope>
    <source>
        <strain evidence="2 3">RmlP001</strain>
    </source>
</reference>
<protein>
    <submittedName>
        <fullName evidence="2">PEGA domain-containing protein</fullName>
    </submittedName>
</protein>
<dbReference type="PROSITE" id="PS51257">
    <property type="entry name" value="PROKAR_LIPOPROTEIN"/>
    <property type="match status" value="1"/>
</dbReference>
<sequence length="142" mass="13937">MRRLAATGLMVAVGLGGCATLTRGTRDEIAILSEPAGASVTSSVGASCAATPCSLVVARDATFTVTVAKPGFASQTVPVATRIAGEGAAMASENIATAGLGIVVDAATGAALEHVPNPVSVTLVSLAPVAPGAPRRTRRRTG</sequence>
<evidence type="ECO:0000259" key="1">
    <source>
        <dbReference type="Pfam" id="PF08308"/>
    </source>
</evidence>
<accession>A0A4Q2RAG3</accession>